<feature type="domain" description="NACHT" evidence="2">
    <location>
        <begin position="380"/>
        <end position="542"/>
    </location>
</feature>
<dbReference type="InterPro" id="IPR053137">
    <property type="entry name" value="NLR-like"/>
</dbReference>
<dbReference type="GO" id="GO:0003824">
    <property type="term" value="F:catalytic activity"/>
    <property type="evidence" value="ECO:0007669"/>
    <property type="project" value="InterPro"/>
</dbReference>
<dbReference type="SUPFAM" id="SSF52540">
    <property type="entry name" value="P-loop containing nucleoside triphosphate hydrolases"/>
    <property type="match status" value="1"/>
</dbReference>
<dbReference type="PANTHER" id="PTHR46082:SF11">
    <property type="entry name" value="AAA+ ATPASE DOMAIN-CONTAINING PROTEIN-RELATED"/>
    <property type="match status" value="1"/>
</dbReference>
<dbReference type="PANTHER" id="PTHR46082">
    <property type="entry name" value="ATP/GTP-BINDING PROTEIN-RELATED"/>
    <property type="match status" value="1"/>
</dbReference>
<sequence length="1732" mass="195452">MGRTHDDYTVAWICALPLEMAAAKMMLEETHPPLSQPNTDHNAYTLGSVSGHNVVVACLPSGIYGTTSAAIVLAHMQPTFPSLRFGLMVGIGGGVPSQNADIRLGDVVVSMPTSTSGGVVQYDYGKTLRDGSFQRTGSLNKPPQYLLTAVSQIRSDYMVRDLCIGKTISDILQKHDKAREQFPRPDEDWLFQPTYEHENLSADCSTCDLSHLVDRVPRASDEPQIHYGLIASGNQVMKNAQRRDAIAKELDILCFEMEAAGLMDHLPCLIIRGICDYCDSHKHKQWQGYAALSAAAYAKSLLSKVPAVANRGQLEKKVAFTTEEKACVQGLFLTDPTVDKSSLKRRKGDRAAGTCEWILETDELMHWLGVPENGDPSESDILWLYGNPGTGKSTMAITMAEELPKQPSFTDGKKILAYFFCDSSSENQRTAVSILRGLIFHLVNQYPTLMNYLLPKYLERQGRIYTSFDELWAVLIDMGQEPTCEVYCIIDALDECEPESQQILLHQIHQSFRRRRATDLQSPGIRLLITSRPYPEINESLSCFKNKDLASYVRVKTDLKMMILEKVKDLAERKTYPEQVAKDVSRILEEKAEGTFLWVGIACGELSQPRVQSRHAVKTLGKMPRGLYALYQQLLSTALANGDNDDDEKKTIVDILGFVSFARRPLTVLELTTLCRLYPDYDEDHRLQFTKELIDMCRLMIIIQDGRVQLLHKSVKDFLVSERHEVKERTVHAELVDRCINYVLDENDSAEPGGDNDAFLKYAIEYWPEHAGLAVSEFMVRQHHELFFNQNSSGWELWLGAYNSLKFDFHALEDGFSVFHAAARWGIIPLISWALKATVRGSESPYTTKKGIYNDKDFQTRTGVTPLEEAAIRGSIAVMAILLENMRPGSEVSKRVILAAARNGENGQNMMTLLLDRRGGQIQVSEDVIMAASENWESGNDIITFLLSRSENQVQVTEDAVSSIMQEFDSTAVSLLLDRQRDRIQITEDVMKAAAANEYNGKDIIRLLLNRQGDQIQITEDVVKEVTQNERSGKDIMALLLSQRGDQIQITKDVAKTARANEYSGKDIMVLLLDRQEQIWITQDAVSTIPQWFDNTVVTLLLDRHGDRIQITEHIVCTIMQRFDSTVVSLLLDRQCRIQITEDVLKAAAANEYSGKDIMVLLLDRYGDQIQITIDVVKAISENRNRGQDIMILLLGRGDQIRLTEDMVATIMQQFDSTVIMLLLDRQEYQIPMSKAIVNAAAANEYNGKNIMALLLDRYGDQIQITEDVVKAAAGNEYSGKGIIILLLDRCGDRVRITEEVINALAQNKRSGKDIMTLLLDRREDCSQVIKGIIHPAAITMRSRKEIMLFLFDQQKNQIQEDVIMATVANWYSGKEVMAFLLDRRGYQIQINEDVVKATAANWYNGKDIMTLLLNRRGHQIKITEEIVKATIANEYSGVDIMTLFLNQRKDQIPITEDVVKAANERNGKDIMILLLGRGDQIQITDDAIPIIMQRFDNAVVTLLLNQHEYKIRITENMMKAAAGNKKSGKEIITLLLNQQDQVPITEDVMKAAAANEHSGKDIIMFLLDRRDRIPITEDVMKAAAANEQGGEDIIMLLLDRRDRIPITEDVMKAAAANGHSGYSIMRLLFKEREDQIPINEDVVKAAVGNEKKGENIIMLLLDCRDQIRITEDVVTAGAANEYSGEDMYLARDFRTPLPGRRHSRKDVYRVRDIMTLLRERRRYPYSPLWSI</sequence>
<dbReference type="InterPro" id="IPR035994">
    <property type="entry name" value="Nucleoside_phosphorylase_sf"/>
</dbReference>
<dbReference type="Gene3D" id="3.40.50.300">
    <property type="entry name" value="P-loop containing nucleotide triphosphate hydrolases"/>
    <property type="match status" value="1"/>
</dbReference>
<accession>A0A0U1LLZ3</accession>
<evidence type="ECO:0000313" key="3">
    <source>
        <dbReference type="EMBL" id="CRG84038.1"/>
    </source>
</evidence>
<dbReference type="InterPro" id="IPR055530">
    <property type="entry name" value="DUF7104"/>
</dbReference>
<dbReference type="InterPro" id="IPR036770">
    <property type="entry name" value="Ankyrin_rpt-contain_sf"/>
</dbReference>
<organism evidence="3 4">
    <name type="scientific">Talaromyces islandicus</name>
    <name type="common">Penicillium islandicum</name>
    <dbReference type="NCBI Taxonomy" id="28573"/>
    <lineage>
        <taxon>Eukaryota</taxon>
        <taxon>Fungi</taxon>
        <taxon>Dikarya</taxon>
        <taxon>Ascomycota</taxon>
        <taxon>Pezizomycotina</taxon>
        <taxon>Eurotiomycetes</taxon>
        <taxon>Eurotiomycetidae</taxon>
        <taxon>Eurotiales</taxon>
        <taxon>Trichocomaceae</taxon>
        <taxon>Talaromyces</taxon>
        <taxon>Talaromyces sect. Islandici</taxon>
    </lineage>
</organism>
<reference evidence="3 4" key="1">
    <citation type="submission" date="2015-04" db="EMBL/GenBank/DDBJ databases">
        <authorList>
            <person name="Syromyatnikov M.Y."/>
            <person name="Popov V.N."/>
        </authorList>
    </citation>
    <scope>NUCLEOTIDE SEQUENCE [LARGE SCALE GENOMIC DNA]</scope>
    <source>
        <strain evidence="3">WF-38-12</strain>
    </source>
</reference>
<dbReference type="PROSITE" id="PS50837">
    <property type="entry name" value="NACHT"/>
    <property type="match status" value="1"/>
</dbReference>
<dbReference type="OrthoDB" id="20872at2759"/>
<dbReference type="STRING" id="28573.A0A0U1LLZ3"/>
<protein>
    <recommendedName>
        <fullName evidence="2">NACHT domain-containing protein</fullName>
    </recommendedName>
</protein>
<dbReference type="SUPFAM" id="SSF48403">
    <property type="entry name" value="Ankyrin repeat"/>
    <property type="match status" value="1"/>
</dbReference>
<name>A0A0U1LLZ3_TALIS</name>
<dbReference type="Gene3D" id="3.40.50.1580">
    <property type="entry name" value="Nucleoside phosphorylase domain"/>
    <property type="match status" value="1"/>
</dbReference>
<dbReference type="Gene3D" id="1.20.5.340">
    <property type="match status" value="9"/>
</dbReference>
<dbReference type="InterPro" id="IPR027417">
    <property type="entry name" value="P-loop_NTPase"/>
</dbReference>
<keyword evidence="4" id="KW-1185">Reference proteome</keyword>
<dbReference type="Proteomes" id="UP000054383">
    <property type="component" value="Unassembled WGS sequence"/>
</dbReference>
<dbReference type="Pfam" id="PF23397">
    <property type="entry name" value="DUF7104"/>
    <property type="match status" value="21"/>
</dbReference>
<evidence type="ECO:0000256" key="1">
    <source>
        <dbReference type="ARBA" id="ARBA00022737"/>
    </source>
</evidence>
<dbReference type="InterPro" id="IPR007111">
    <property type="entry name" value="NACHT_NTPase"/>
</dbReference>
<dbReference type="OMA" id="YGDQIQI"/>
<evidence type="ECO:0000313" key="4">
    <source>
        <dbReference type="Proteomes" id="UP000054383"/>
    </source>
</evidence>
<dbReference type="EMBL" id="CVMT01000001">
    <property type="protein sequence ID" value="CRG84038.1"/>
    <property type="molecule type" value="Genomic_DNA"/>
</dbReference>
<proteinExistence type="predicted"/>
<evidence type="ECO:0000259" key="2">
    <source>
        <dbReference type="PROSITE" id="PS50837"/>
    </source>
</evidence>
<dbReference type="Pfam" id="PF24883">
    <property type="entry name" value="NPHP3_N"/>
    <property type="match status" value="1"/>
</dbReference>
<dbReference type="SUPFAM" id="SSF53167">
    <property type="entry name" value="Purine and uridine phosphorylases"/>
    <property type="match status" value="1"/>
</dbReference>
<dbReference type="InterPro" id="IPR056884">
    <property type="entry name" value="NPHP3-like_N"/>
</dbReference>
<gene>
    <name evidence="3" type="ORF">PISL3812_01380</name>
</gene>
<keyword evidence="1" id="KW-0677">Repeat</keyword>
<dbReference type="GO" id="GO:0009116">
    <property type="term" value="P:nucleoside metabolic process"/>
    <property type="evidence" value="ECO:0007669"/>
    <property type="project" value="InterPro"/>
</dbReference>